<dbReference type="STRING" id="349161.Dred_0870"/>
<sequence length="591" mass="66720">MKLSKVEIKNFRRVEHAEINLSPASFIIGPNNYGKSSILRAIDALLSLKEDVIKPDDFRLLPDGNRCQTIEICGWFSDIDPETANSRGFKGRVINGQFFYKKTYTLSNTTKPVIETFLYPYQIVEPFDKVKTYTDLLGVGLTEEQIQESLGVKKVENKKLPNEWEFKIEGAIEWDMEAEPQLFKNPGGAPSNVNSKLPRLLYIPSYANSDDVGKADSNKTLLGECLGYIFEDILADNQLAKDIQENLNELQKQMSPDTDESLIKVLCSEVNNIIGDVFPNCGIHINPSLQGLTEILKPKYSVEMYSNVNTDATRQGTGLIRTAIFSMLKYHAKLKAKKETRTKPLIIAFEEPEIYLHPSAANMLRDTIYSLGLSNQIISTTHSPWMIDLSKEWQSLTKVYLNKNGFMSTINYGVSEALKNLEEDEKQHVKMIKTFDDELSRVFFAEKCLIVEGDSEQIAIKNTLNLLPEDVQKEIKSTFQITKARGKAAIISLVKYLQALSINPIVMHDLDSQTEGAAKMNKHIEAAVGDTSRVFPLQDCLEDCLNYKVPTSDKPYRAFVETSKWASWDDVPPVWAAIIRSIFEINALEVS</sequence>
<dbReference type="OrthoDB" id="308933at2"/>
<dbReference type="PANTHER" id="PTHR43581">
    <property type="entry name" value="ATP/GTP PHOSPHATASE"/>
    <property type="match status" value="1"/>
</dbReference>
<dbReference type="Pfam" id="PF20469">
    <property type="entry name" value="OLD-like_TOPRIM"/>
    <property type="match status" value="1"/>
</dbReference>
<keyword evidence="3" id="KW-0540">Nuclease</keyword>
<dbReference type="GO" id="GO:0004519">
    <property type="term" value="F:endonuclease activity"/>
    <property type="evidence" value="ECO:0007669"/>
    <property type="project" value="UniProtKB-KW"/>
</dbReference>
<dbReference type="Proteomes" id="UP000001556">
    <property type="component" value="Chromosome"/>
</dbReference>
<reference evidence="3 4" key="1">
    <citation type="submission" date="2007-03" db="EMBL/GenBank/DDBJ databases">
        <title>Complete sequence of Desulfotomaculum reducens MI-1.</title>
        <authorList>
            <consortium name="US DOE Joint Genome Institute"/>
            <person name="Copeland A."/>
            <person name="Lucas S."/>
            <person name="Lapidus A."/>
            <person name="Barry K."/>
            <person name="Detter J.C."/>
            <person name="Glavina del Rio T."/>
            <person name="Hammon N."/>
            <person name="Israni S."/>
            <person name="Dalin E."/>
            <person name="Tice H."/>
            <person name="Pitluck S."/>
            <person name="Sims D."/>
            <person name="Brettin T."/>
            <person name="Bruce D."/>
            <person name="Han C."/>
            <person name="Tapia R."/>
            <person name="Schmutz J."/>
            <person name="Larimer F."/>
            <person name="Land M."/>
            <person name="Hauser L."/>
            <person name="Kyrpides N."/>
            <person name="Kim E."/>
            <person name="Tebo B.M."/>
            <person name="Richardson P."/>
        </authorList>
    </citation>
    <scope>NUCLEOTIDE SEQUENCE [LARGE SCALE GENOMIC DNA]</scope>
    <source>
        <strain evidence="3 4">MI-1</strain>
    </source>
</reference>
<evidence type="ECO:0000313" key="4">
    <source>
        <dbReference type="Proteomes" id="UP000001556"/>
    </source>
</evidence>
<dbReference type="InterPro" id="IPR027417">
    <property type="entry name" value="P-loop_NTPase"/>
</dbReference>
<gene>
    <name evidence="3" type="ordered locus">Dred_0870</name>
</gene>
<dbReference type="KEGG" id="drm:Dred_0870"/>
<dbReference type="SUPFAM" id="SSF52540">
    <property type="entry name" value="P-loop containing nucleoside triphosphate hydrolases"/>
    <property type="match status" value="1"/>
</dbReference>
<dbReference type="PANTHER" id="PTHR43581:SF4">
    <property type="entry name" value="ATP_GTP PHOSPHATASE"/>
    <property type="match status" value="1"/>
</dbReference>
<keyword evidence="3" id="KW-0255">Endonuclease</keyword>
<dbReference type="HOGENOM" id="CLU_017618_2_1_9"/>
<dbReference type="Gene3D" id="3.40.50.300">
    <property type="entry name" value="P-loop containing nucleotide triphosphate hydrolases"/>
    <property type="match status" value="1"/>
</dbReference>
<feature type="domain" description="Endonuclease GajA/Old nuclease/RecF-like AAA" evidence="1">
    <location>
        <begin position="1"/>
        <end position="387"/>
    </location>
</feature>
<dbReference type="AlphaFoldDB" id="A4J2V4"/>
<feature type="domain" description="OLD protein-like TOPRIM" evidence="2">
    <location>
        <begin position="443"/>
        <end position="511"/>
    </location>
</feature>
<dbReference type="InterPro" id="IPR051396">
    <property type="entry name" value="Bact_Antivir_Def_Nuclease"/>
</dbReference>
<dbReference type="EMBL" id="CP000612">
    <property type="protein sequence ID" value="ABO49407.1"/>
    <property type="molecule type" value="Genomic_DNA"/>
</dbReference>
<organism evidence="3 4">
    <name type="scientific">Desulforamulus reducens (strain ATCC BAA-1160 / DSM 100696 / MI-1)</name>
    <name type="common">Desulfotomaculum reducens</name>
    <dbReference type="NCBI Taxonomy" id="349161"/>
    <lineage>
        <taxon>Bacteria</taxon>
        <taxon>Bacillati</taxon>
        <taxon>Bacillota</taxon>
        <taxon>Clostridia</taxon>
        <taxon>Eubacteriales</taxon>
        <taxon>Peptococcaceae</taxon>
        <taxon>Desulforamulus</taxon>
    </lineage>
</organism>
<keyword evidence="3" id="KW-0378">Hydrolase</keyword>
<evidence type="ECO:0000313" key="3">
    <source>
        <dbReference type="EMBL" id="ABO49407.1"/>
    </source>
</evidence>
<keyword evidence="4" id="KW-1185">Reference proteome</keyword>
<dbReference type="InterPro" id="IPR041685">
    <property type="entry name" value="AAA_GajA/Old/RecF-like"/>
</dbReference>
<accession>A4J2V4</accession>
<proteinExistence type="predicted"/>
<evidence type="ECO:0000259" key="2">
    <source>
        <dbReference type="Pfam" id="PF20469"/>
    </source>
</evidence>
<dbReference type="eggNOG" id="COG0497">
    <property type="taxonomic scope" value="Bacteria"/>
</dbReference>
<dbReference type="eggNOG" id="COG3593">
    <property type="taxonomic scope" value="Bacteria"/>
</dbReference>
<evidence type="ECO:0000259" key="1">
    <source>
        <dbReference type="Pfam" id="PF13175"/>
    </source>
</evidence>
<name>A4J2V4_DESRM</name>
<dbReference type="Pfam" id="PF13175">
    <property type="entry name" value="AAA_15"/>
    <property type="match status" value="1"/>
</dbReference>
<protein>
    <submittedName>
        <fullName evidence="3">ATP-dependent endonuclease of the OLD family-like protein</fullName>
    </submittedName>
</protein>
<dbReference type="InterPro" id="IPR034139">
    <property type="entry name" value="TOPRIM_OLD"/>
</dbReference>
<dbReference type="RefSeq" id="WP_011877238.1">
    <property type="nucleotide sequence ID" value="NC_009253.1"/>
</dbReference>